<accession>A0A382ARY4</accession>
<keyword evidence="1" id="KW-1133">Transmembrane helix</keyword>
<keyword evidence="1" id="KW-0812">Transmembrane</keyword>
<organism evidence="2">
    <name type="scientific">marine metagenome</name>
    <dbReference type="NCBI Taxonomy" id="408172"/>
    <lineage>
        <taxon>unclassified sequences</taxon>
        <taxon>metagenomes</taxon>
        <taxon>ecological metagenomes</taxon>
    </lineage>
</organism>
<evidence type="ECO:0000313" key="2">
    <source>
        <dbReference type="EMBL" id="SVB04179.1"/>
    </source>
</evidence>
<protein>
    <submittedName>
        <fullName evidence="2">Uncharacterized protein</fullName>
    </submittedName>
</protein>
<dbReference type="SUPFAM" id="SSF51735">
    <property type="entry name" value="NAD(P)-binding Rossmann-fold domains"/>
    <property type="match status" value="1"/>
</dbReference>
<dbReference type="InterPro" id="IPR036291">
    <property type="entry name" value="NAD(P)-bd_dom_sf"/>
</dbReference>
<dbReference type="AlphaFoldDB" id="A0A382ARY4"/>
<sequence>KDLALGLTKIIDLEESKGKIYEFGGPDVLSIKEIYKLIMNTLNIKRLLFPMPLSLATFIAFVMQFLPRPIITYDQVKMLRQDNIVNEKKNTLESLSIKKHSAKDLIQTFIQ</sequence>
<proteinExistence type="predicted"/>
<feature type="non-terminal residue" evidence="2">
    <location>
        <position position="1"/>
    </location>
</feature>
<keyword evidence="1" id="KW-0472">Membrane</keyword>
<dbReference type="EMBL" id="UINC01026540">
    <property type="protein sequence ID" value="SVB04179.1"/>
    <property type="molecule type" value="Genomic_DNA"/>
</dbReference>
<feature type="transmembrane region" description="Helical" evidence="1">
    <location>
        <begin position="47"/>
        <end position="66"/>
    </location>
</feature>
<name>A0A382ARY4_9ZZZZ</name>
<evidence type="ECO:0000256" key="1">
    <source>
        <dbReference type="SAM" id="Phobius"/>
    </source>
</evidence>
<gene>
    <name evidence="2" type="ORF">METZ01_LOCUS157033</name>
</gene>
<reference evidence="2" key="1">
    <citation type="submission" date="2018-05" db="EMBL/GenBank/DDBJ databases">
        <authorList>
            <person name="Lanie J.A."/>
            <person name="Ng W.-L."/>
            <person name="Kazmierczak K.M."/>
            <person name="Andrzejewski T.M."/>
            <person name="Davidsen T.M."/>
            <person name="Wayne K.J."/>
            <person name="Tettelin H."/>
            <person name="Glass J.I."/>
            <person name="Rusch D."/>
            <person name="Podicherti R."/>
            <person name="Tsui H.-C.T."/>
            <person name="Winkler M.E."/>
        </authorList>
    </citation>
    <scope>NUCLEOTIDE SEQUENCE</scope>
</reference>